<dbReference type="OrthoDB" id="121932at2759"/>
<organism evidence="7 8">
    <name type="scientific">Coptotermes formosanus</name>
    <name type="common">Formosan subterranean termite</name>
    <dbReference type="NCBI Taxonomy" id="36987"/>
    <lineage>
        <taxon>Eukaryota</taxon>
        <taxon>Metazoa</taxon>
        <taxon>Ecdysozoa</taxon>
        <taxon>Arthropoda</taxon>
        <taxon>Hexapoda</taxon>
        <taxon>Insecta</taxon>
        <taxon>Pterygota</taxon>
        <taxon>Neoptera</taxon>
        <taxon>Polyneoptera</taxon>
        <taxon>Dictyoptera</taxon>
        <taxon>Blattodea</taxon>
        <taxon>Blattoidea</taxon>
        <taxon>Termitoidae</taxon>
        <taxon>Rhinotermitidae</taxon>
        <taxon>Coptotermes</taxon>
    </lineage>
</organism>
<comment type="subcellular location">
    <subcellularLocation>
        <location evidence="1">Nucleus</location>
    </subcellularLocation>
</comment>
<comment type="similarity">
    <text evidence="6">Belongs to the CTF8 family.</text>
</comment>
<name>A0A6L2PZB6_COPFO</name>
<evidence type="ECO:0000256" key="1">
    <source>
        <dbReference type="ARBA" id="ARBA00004123"/>
    </source>
</evidence>
<accession>A0A6L2PZB6</accession>
<dbReference type="Proteomes" id="UP000502823">
    <property type="component" value="Unassembled WGS sequence"/>
</dbReference>
<dbReference type="GO" id="GO:0031390">
    <property type="term" value="C:Ctf18 RFC-like complex"/>
    <property type="evidence" value="ECO:0007669"/>
    <property type="project" value="InterPro"/>
</dbReference>
<feature type="non-terminal residue" evidence="7">
    <location>
        <position position="1"/>
    </location>
</feature>
<evidence type="ECO:0000256" key="6">
    <source>
        <dbReference type="ARBA" id="ARBA00038447"/>
    </source>
</evidence>
<keyword evidence="5" id="KW-0131">Cell cycle</keyword>
<protein>
    <recommendedName>
        <fullName evidence="9">Chromosome transmission fidelity protein 8</fullName>
    </recommendedName>
</protein>
<evidence type="ECO:0000256" key="2">
    <source>
        <dbReference type="ARBA" id="ARBA00022705"/>
    </source>
</evidence>
<dbReference type="GO" id="GO:0006260">
    <property type="term" value="P:DNA replication"/>
    <property type="evidence" value="ECO:0007669"/>
    <property type="project" value="UniProtKB-KW"/>
</dbReference>
<evidence type="ECO:0000313" key="8">
    <source>
        <dbReference type="Proteomes" id="UP000502823"/>
    </source>
</evidence>
<dbReference type="InParanoid" id="A0A6L2PZB6"/>
<dbReference type="EMBL" id="BLKM01000729">
    <property type="protein sequence ID" value="GFG37886.1"/>
    <property type="molecule type" value="Genomic_DNA"/>
</dbReference>
<evidence type="ECO:0000256" key="4">
    <source>
        <dbReference type="ARBA" id="ARBA00023242"/>
    </source>
</evidence>
<keyword evidence="2" id="KW-0235">DNA replication</keyword>
<keyword evidence="4" id="KW-0539">Nucleus</keyword>
<reference evidence="8" key="1">
    <citation type="submission" date="2020-01" db="EMBL/GenBank/DDBJ databases">
        <title>Draft genome sequence of the Termite Coptotermes fromosanus.</title>
        <authorList>
            <person name="Itakura S."/>
            <person name="Yosikawa Y."/>
            <person name="Umezawa K."/>
        </authorList>
    </citation>
    <scope>NUCLEOTIDE SEQUENCE [LARGE SCALE GENOMIC DNA]</scope>
</reference>
<evidence type="ECO:0000313" key="7">
    <source>
        <dbReference type="EMBL" id="GFG37886.1"/>
    </source>
</evidence>
<dbReference type="Pfam" id="PF09696">
    <property type="entry name" value="Ctf8"/>
    <property type="match status" value="1"/>
</dbReference>
<dbReference type="FunCoup" id="A0A6L2PZB6">
    <property type="interactions" value="1440"/>
</dbReference>
<dbReference type="GO" id="GO:0007064">
    <property type="term" value="P:mitotic sister chromatid cohesion"/>
    <property type="evidence" value="ECO:0007669"/>
    <property type="project" value="InterPro"/>
</dbReference>
<comment type="caution">
    <text evidence="7">The sequence shown here is derived from an EMBL/GenBank/DDBJ whole genome shotgun (WGS) entry which is preliminary data.</text>
</comment>
<dbReference type="PANTHER" id="PTHR28605:SF1">
    <property type="entry name" value="CHROMOSOME TRANSMISSION FIDELITY FACTOR 8"/>
    <property type="match status" value="1"/>
</dbReference>
<dbReference type="GO" id="GO:0003677">
    <property type="term" value="F:DNA binding"/>
    <property type="evidence" value="ECO:0007669"/>
    <property type="project" value="UniProtKB-KW"/>
</dbReference>
<sequence>GKPVLIIGHHILHGEVVMMDKPFAILEHKQGGETSESQNAVEYHVKAIVRRKLVFSDRPKPIIASVSKTI</sequence>
<dbReference type="PANTHER" id="PTHR28605">
    <property type="entry name" value="CTF8, CHROMOSOME TRANSMISSION FIDELITY FACTOR 8 HOMOLOG (S. CEREVISIAE)"/>
    <property type="match status" value="1"/>
</dbReference>
<gene>
    <name evidence="7" type="ORF">Cfor_07376</name>
</gene>
<proteinExistence type="inferred from homology"/>
<keyword evidence="3" id="KW-0238">DNA-binding</keyword>
<evidence type="ECO:0000256" key="5">
    <source>
        <dbReference type="ARBA" id="ARBA00023306"/>
    </source>
</evidence>
<dbReference type="InterPro" id="IPR018607">
    <property type="entry name" value="Ctf8"/>
</dbReference>
<evidence type="ECO:0008006" key="9">
    <source>
        <dbReference type="Google" id="ProtNLM"/>
    </source>
</evidence>
<dbReference type="AlphaFoldDB" id="A0A6L2PZB6"/>
<keyword evidence="8" id="KW-1185">Reference proteome</keyword>
<evidence type="ECO:0000256" key="3">
    <source>
        <dbReference type="ARBA" id="ARBA00023125"/>
    </source>
</evidence>